<feature type="compositionally biased region" description="Basic and acidic residues" evidence="1">
    <location>
        <begin position="11"/>
        <end position="23"/>
    </location>
</feature>
<name>A0A5B6YKI8_DAVIN</name>
<feature type="region of interest" description="Disordered" evidence="1">
    <location>
        <begin position="1"/>
        <end position="33"/>
    </location>
</feature>
<dbReference type="PROSITE" id="PS51222">
    <property type="entry name" value="DCD"/>
    <property type="match status" value="1"/>
</dbReference>
<feature type="compositionally biased region" description="Pro residues" evidence="1">
    <location>
        <begin position="376"/>
        <end position="389"/>
    </location>
</feature>
<dbReference type="SMART" id="SM00767">
    <property type="entry name" value="DCD"/>
    <property type="match status" value="1"/>
</dbReference>
<feature type="domain" description="DCD" evidence="2">
    <location>
        <begin position="78"/>
        <end position="204"/>
    </location>
</feature>
<feature type="compositionally biased region" description="Low complexity" evidence="1">
    <location>
        <begin position="46"/>
        <end position="59"/>
    </location>
</feature>
<dbReference type="PANTHER" id="PTHR46444:SF19">
    <property type="entry name" value="OS02G0745600 PROTEIN"/>
    <property type="match status" value="1"/>
</dbReference>
<dbReference type="AlphaFoldDB" id="A0A5B6YKI8"/>
<dbReference type="InterPro" id="IPR013989">
    <property type="entry name" value="Dev_and_cell_death_domain"/>
</dbReference>
<feature type="region of interest" description="Disordered" evidence="1">
    <location>
        <begin position="376"/>
        <end position="396"/>
    </location>
</feature>
<proteinExistence type="predicted"/>
<evidence type="ECO:0000259" key="2">
    <source>
        <dbReference type="PROSITE" id="PS51222"/>
    </source>
</evidence>
<reference evidence="3" key="1">
    <citation type="submission" date="2019-08" db="EMBL/GenBank/DDBJ databases">
        <title>Reference gene set and small RNA set construction with multiple tissues from Davidia involucrata Baill.</title>
        <authorList>
            <person name="Yang H."/>
            <person name="Zhou C."/>
            <person name="Li G."/>
            <person name="Wang J."/>
            <person name="Gao P."/>
            <person name="Wang M."/>
            <person name="Wang R."/>
            <person name="Zhao Y."/>
        </authorList>
    </citation>
    <scope>NUCLEOTIDE SEQUENCE</scope>
    <source>
        <tissue evidence="3">Mixed with DoveR01_LX</tissue>
    </source>
</reference>
<dbReference type="Pfam" id="PF10539">
    <property type="entry name" value="Dev_Cell_Death"/>
    <property type="match status" value="1"/>
</dbReference>
<dbReference type="EMBL" id="GHES01001735">
    <property type="protein sequence ID" value="MPA32294.1"/>
    <property type="molecule type" value="Transcribed_RNA"/>
</dbReference>
<feature type="compositionally biased region" description="Basic residues" evidence="1">
    <location>
        <begin position="1"/>
        <end position="10"/>
    </location>
</feature>
<organism evidence="3">
    <name type="scientific">Davidia involucrata</name>
    <name type="common">Dove tree</name>
    <dbReference type="NCBI Taxonomy" id="16924"/>
    <lineage>
        <taxon>Eukaryota</taxon>
        <taxon>Viridiplantae</taxon>
        <taxon>Streptophyta</taxon>
        <taxon>Embryophyta</taxon>
        <taxon>Tracheophyta</taxon>
        <taxon>Spermatophyta</taxon>
        <taxon>Magnoliopsida</taxon>
        <taxon>eudicotyledons</taxon>
        <taxon>Gunneridae</taxon>
        <taxon>Pentapetalae</taxon>
        <taxon>asterids</taxon>
        <taxon>Cornales</taxon>
        <taxon>Nyssaceae</taxon>
        <taxon>Davidia</taxon>
    </lineage>
</organism>
<protein>
    <recommendedName>
        <fullName evidence="2">DCD domain-containing protein</fullName>
    </recommendedName>
</protein>
<evidence type="ECO:0000313" key="3">
    <source>
        <dbReference type="EMBL" id="MPA32294.1"/>
    </source>
</evidence>
<evidence type="ECO:0000256" key="1">
    <source>
        <dbReference type="SAM" id="MobiDB-lite"/>
    </source>
</evidence>
<feature type="region of interest" description="Disordered" evidence="1">
    <location>
        <begin position="45"/>
        <end position="73"/>
    </location>
</feature>
<accession>A0A5B6YKI8</accession>
<feature type="compositionally biased region" description="Basic residues" evidence="1">
    <location>
        <begin position="24"/>
        <end position="33"/>
    </location>
</feature>
<sequence length="418" mass="46988">MAKGRGKKFKNKEQTISRPDANRRIKKKKKVPKIKTINAVVPAPAPLSNSAQASASAHATNGSRAAPRGKEKDKDNLERLSGFIFMCNGKTKPECYQYHVFGLPAGNQEVVKKIKPGTKLFLFDFDLKLLYGIYEATSSGKLNLEPAAFGGKFPAQVRFQIYKDCLPLPESSLKHAIQDNYQGFKFKPELNGKQVKNLLSLFRSYAASSATLVPPPMPNVAPSWAMPPSTLKEQFQPSARLPPLEDPYLAGMQLGHAPPMMEPQPVQQRVLTSQHEWYGTTATMDRVHPTMEQRRLPAPRDPYYFAETRQPYLAEDHAQTVHDPYPRYMAVQEMVPHDRHIGLEREYHRLPLERGREIVPQQDNFVGYYNSYPRPAAPRGPPLMQPPAPSVSRRTRLAGGGVPVSSYYSFAGATQMYR</sequence>
<dbReference type="PANTHER" id="PTHR46444">
    <property type="entry name" value="DCD (DEVELOPMENT AND CELL DEATH) DOMAIN PROTEIN-RELATED"/>
    <property type="match status" value="1"/>
</dbReference>
<gene>
    <name evidence="3" type="ORF">Din_001735</name>
</gene>